<sequence length="138" mass="16015">MCCQRRAARRAHCGNSAYQNATYQRRPTLIRMLIDHMIRKHEEKRALRQAMAFEPAVEKRGTVDEGPFSDEARVGEEGRVSEESEWDWVDEKREARMMMGQRAEMRLESREGMGLPSYEVAVGKVNDHGVNIWLEMST</sequence>
<dbReference type="OrthoDB" id="3526491at2759"/>
<feature type="compositionally biased region" description="Basic and acidic residues" evidence="1">
    <location>
        <begin position="70"/>
        <end position="82"/>
    </location>
</feature>
<dbReference type="HOGENOM" id="CLU_1992864_0_0_1"/>
<dbReference type="AlphaFoldDB" id="H0ESS7"/>
<reference evidence="2 3" key="1">
    <citation type="journal article" date="2012" name="Eukaryot. Cell">
        <title>Genome sequence of the fungus Glarea lozoyensis: the first genome sequence of a species from the Helotiaceae family.</title>
        <authorList>
            <person name="Youssar L."/>
            <person name="Gruening B.A."/>
            <person name="Erxleben A."/>
            <person name="Guenther S."/>
            <person name="Huettel W."/>
        </authorList>
    </citation>
    <scope>NUCLEOTIDE SEQUENCE [LARGE SCALE GENOMIC DNA]</scope>
    <source>
        <strain evidence="3">ATCC 74030 / MF5533</strain>
    </source>
</reference>
<dbReference type="InParanoid" id="H0ESS7"/>
<gene>
    <name evidence="2" type="ORF">M7I_5774</name>
</gene>
<name>H0ESS7_GLAL7</name>
<comment type="caution">
    <text evidence="2">The sequence shown here is derived from an EMBL/GenBank/DDBJ whole genome shotgun (WGS) entry which is preliminary data.</text>
</comment>
<keyword evidence="3" id="KW-1185">Reference proteome</keyword>
<proteinExistence type="predicted"/>
<evidence type="ECO:0000256" key="1">
    <source>
        <dbReference type="SAM" id="MobiDB-lite"/>
    </source>
</evidence>
<dbReference type="Proteomes" id="UP000005446">
    <property type="component" value="Unassembled WGS sequence"/>
</dbReference>
<dbReference type="EMBL" id="AGUE01000151">
    <property type="protein sequence ID" value="EHK98399.1"/>
    <property type="molecule type" value="Genomic_DNA"/>
</dbReference>
<accession>H0ESS7</accession>
<feature type="region of interest" description="Disordered" evidence="1">
    <location>
        <begin position="58"/>
        <end position="85"/>
    </location>
</feature>
<organism evidence="2 3">
    <name type="scientific">Glarea lozoyensis (strain ATCC 74030 / MF5533)</name>
    <dbReference type="NCBI Taxonomy" id="1104152"/>
    <lineage>
        <taxon>Eukaryota</taxon>
        <taxon>Fungi</taxon>
        <taxon>Dikarya</taxon>
        <taxon>Ascomycota</taxon>
        <taxon>Pezizomycotina</taxon>
        <taxon>Leotiomycetes</taxon>
        <taxon>Helotiales</taxon>
        <taxon>Helotiaceae</taxon>
        <taxon>Glarea</taxon>
    </lineage>
</organism>
<evidence type="ECO:0000313" key="2">
    <source>
        <dbReference type="EMBL" id="EHK98399.1"/>
    </source>
</evidence>
<protein>
    <submittedName>
        <fullName evidence="2">Uncharacterized protein</fullName>
    </submittedName>
</protein>
<evidence type="ECO:0000313" key="3">
    <source>
        <dbReference type="Proteomes" id="UP000005446"/>
    </source>
</evidence>